<reference evidence="2" key="1">
    <citation type="journal article" date="2022" name="bioRxiv">
        <title>Sequencing and chromosome-scale assembly of the giantPleurodeles waltlgenome.</title>
        <authorList>
            <person name="Brown T."/>
            <person name="Elewa A."/>
            <person name="Iarovenko S."/>
            <person name="Subramanian E."/>
            <person name="Araus A.J."/>
            <person name="Petzold A."/>
            <person name="Susuki M."/>
            <person name="Suzuki K.-i.T."/>
            <person name="Hayashi T."/>
            <person name="Toyoda A."/>
            <person name="Oliveira C."/>
            <person name="Osipova E."/>
            <person name="Leigh N.D."/>
            <person name="Simon A."/>
            <person name="Yun M.H."/>
        </authorList>
    </citation>
    <scope>NUCLEOTIDE SEQUENCE</scope>
    <source>
        <strain evidence="2">20211129_DDA</strain>
        <tissue evidence="2">Liver</tissue>
    </source>
</reference>
<gene>
    <name evidence="2" type="ORF">NDU88_005831</name>
</gene>
<accession>A0AAV7WYT2</accession>
<protein>
    <submittedName>
        <fullName evidence="2">Uncharacterized protein</fullName>
    </submittedName>
</protein>
<organism evidence="2 3">
    <name type="scientific">Pleurodeles waltl</name>
    <name type="common">Iberian ribbed newt</name>
    <dbReference type="NCBI Taxonomy" id="8319"/>
    <lineage>
        <taxon>Eukaryota</taxon>
        <taxon>Metazoa</taxon>
        <taxon>Chordata</taxon>
        <taxon>Craniata</taxon>
        <taxon>Vertebrata</taxon>
        <taxon>Euteleostomi</taxon>
        <taxon>Amphibia</taxon>
        <taxon>Batrachia</taxon>
        <taxon>Caudata</taxon>
        <taxon>Salamandroidea</taxon>
        <taxon>Salamandridae</taxon>
        <taxon>Pleurodelinae</taxon>
        <taxon>Pleurodeles</taxon>
    </lineage>
</organism>
<keyword evidence="3" id="KW-1185">Reference proteome</keyword>
<name>A0AAV7WYT2_PLEWA</name>
<dbReference type="AlphaFoldDB" id="A0AAV7WYT2"/>
<dbReference type="Proteomes" id="UP001066276">
    <property type="component" value="Chromosome 1_1"/>
</dbReference>
<comment type="caution">
    <text evidence="2">The sequence shown here is derived from an EMBL/GenBank/DDBJ whole genome shotgun (WGS) entry which is preliminary data.</text>
</comment>
<feature type="region of interest" description="Disordered" evidence="1">
    <location>
        <begin position="50"/>
        <end position="77"/>
    </location>
</feature>
<proteinExistence type="predicted"/>
<evidence type="ECO:0000313" key="3">
    <source>
        <dbReference type="Proteomes" id="UP001066276"/>
    </source>
</evidence>
<dbReference type="EMBL" id="JANPWB010000001">
    <property type="protein sequence ID" value="KAJ1218248.1"/>
    <property type="molecule type" value="Genomic_DNA"/>
</dbReference>
<evidence type="ECO:0000256" key="1">
    <source>
        <dbReference type="SAM" id="MobiDB-lite"/>
    </source>
</evidence>
<sequence>MCPHGLRSDVWSRNGVPGEEGTLGAAWASWAWAEDPPELHMRGRYKLGKSVRTSVPSQNHHIKGPDREASQAKGKNK</sequence>
<evidence type="ECO:0000313" key="2">
    <source>
        <dbReference type="EMBL" id="KAJ1218248.1"/>
    </source>
</evidence>